<keyword evidence="5" id="KW-1185">Reference proteome</keyword>
<dbReference type="EMBL" id="JAACJO010000011">
    <property type="protein sequence ID" value="KAF5352360.1"/>
    <property type="molecule type" value="Genomic_DNA"/>
</dbReference>
<keyword evidence="2" id="KW-0812">Transmembrane</keyword>
<gene>
    <name evidence="4" type="ORF">D9756_005989</name>
</gene>
<dbReference type="InterPro" id="IPR001466">
    <property type="entry name" value="Beta-lactam-related"/>
</dbReference>
<evidence type="ECO:0000256" key="2">
    <source>
        <dbReference type="SAM" id="Phobius"/>
    </source>
</evidence>
<dbReference type="AlphaFoldDB" id="A0A8H5FWI6"/>
<dbReference type="Gene3D" id="3.40.710.10">
    <property type="entry name" value="DD-peptidase/beta-lactamase superfamily"/>
    <property type="match status" value="1"/>
</dbReference>
<dbReference type="SUPFAM" id="SSF56601">
    <property type="entry name" value="beta-lactamase/transpeptidase-like"/>
    <property type="match status" value="1"/>
</dbReference>
<dbReference type="PANTHER" id="PTHR22935">
    <property type="entry name" value="PENICILLIN-BINDING PROTEIN"/>
    <property type="match status" value="1"/>
</dbReference>
<name>A0A8H5FWI6_9AGAR</name>
<dbReference type="Pfam" id="PF00144">
    <property type="entry name" value="Beta-lactamase"/>
    <property type="match status" value="1"/>
</dbReference>
<comment type="caution">
    <text evidence="4">The sequence shown here is derived from an EMBL/GenBank/DDBJ whole genome shotgun (WGS) entry which is preliminary data.</text>
</comment>
<evidence type="ECO:0000313" key="4">
    <source>
        <dbReference type="EMBL" id="KAF5352360.1"/>
    </source>
</evidence>
<dbReference type="PANTHER" id="PTHR22935:SF95">
    <property type="entry name" value="BETA-LACTAMASE-LIKE 1-RELATED"/>
    <property type="match status" value="1"/>
</dbReference>
<dbReference type="Proteomes" id="UP000559027">
    <property type="component" value="Unassembled WGS sequence"/>
</dbReference>
<keyword evidence="2" id="KW-1133">Transmembrane helix</keyword>
<keyword evidence="2" id="KW-0472">Membrane</keyword>
<comment type="similarity">
    <text evidence="1">Belongs to the beta-lactamase family.</text>
</comment>
<reference evidence="4 5" key="1">
    <citation type="journal article" date="2020" name="ISME J.">
        <title>Uncovering the hidden diversity of litter-decomposition mechanisms in mushroom-forming fungi.</title>
        <authorList>
            <person name="Floudas D."/>
            <person name="Bentzer J."/>
            <person name="Ahren D."/>
            <person name="Johansson T."/>
            <person name="Persson P."/>
            <person name="Tunlid A."/>
        </authorList>
    </citation>
    <scope>NUCLEOTIDE SEQUENCE [LARGE SCALE GENOMIC DNA]</scope>
    <source>
        <strain evidence="4 5">CBS 146.42</strain>
    </source>
</reference>
<evidence type="ECO:0000313" key="5">
    <source>
        <dbReference type="Proteomes" id="UP000559027"/>
    </source>
</evidence>
<organism evidence="4 5">
    <name type="scientific">Leucocoprinus leucothites</name>
    <dbReference type="NCBI Taxonomy" id="201217"/>
    <lineage>
        <taxon>Eukaryota</taxon>
        <taxon>Fungi</taxon>
        <taxon>Dikarya</taxon>
        <taxon>Basidiomycota</taxon>
        <taxon>Agaricomycotina</taxon>
        <taxon>Agaricomycetes</taxon>
        <taxon>Agaricomycetidae</taxon>
        <taxon>Agaricales</taxon>
        <taxon>Agaricineae</taxon>
        <taxon>Agaricaceae</taxon>
        <taxon>Leucocoprinus</taxon>
    </lineage>
</organism>
<proteinExistence type="inferred from homology"/>
<dbReference type="OrthoDB" id="428260at2759"/>
<accession>A0A8H5FWI6</accession>
<evidence type="ECO:0000259" key="3">
    <source>
        <dbReference type="Pfam" id="PF00144"/>
    </source>
</evidence>
<sequence length="605" mass="67591">MGDKTEITASPLKREMGEARPTKHKQFRFALVLGIAGLWAFGVSYHRAQTPGEESIKYGCLFPLPNYVLKERPLQPGEGSLEDSSKKLHAYFLERTTHPDIDSLSAAVVTPTGPVFEQSYGRLKANETVSKRPVSRDSIYRIASITKLFTTLETLILRERGVLDLDDPVEKYLPEVDYPSYGWAEYLKGGDLDPNSRKHRPRITLRQLASHMSGIGRDLPPLDIEWPQNSPIPELNRIRAQGDSPLPEHGYKELMESINKYPLINLPYDYPVYSNSGIDLLGLANVAANNRSVVDSEAEPQTHEDLVKRDILEPLGLNSSFYRVPYETSLVDNLAIPNENHEWADFTFDDSGAPAGGQYSSLGDLETVLQSFLDPATNNGVISEHVVREWLHPLFTWKSGFQETGGPWEITIVDGGVRLYMKGGNIPGYHSEFVLVPELQYGIIVLVTGTYTNTAKFVHEAVALFQPAIQALLEQRVNDAYSGRWVGVYEEGQEGPTTAEVKILNGGLYVTELLVRGYDILKIVEDAGAIFQKPYPIALWGTGRPGEFRLAFGRKELNNEPMTGCIPYWASIDSPLYSRGAPIDLVYWEGQELIYPSAGARFKRI</sequence>
<dbReference type="InterPro" id="IPR051478">
    <property type="entry name" value="Beta-lactamase-like_AB/R"/>
</dbReference>
<feature type="transmembrane region" description="Helical" evidence="2">
    <location>
        <begin position="27"/>
        <end position="45"/>
    </location>
</feature>
<feature type="domain" description="Beta-lactamase-related" evidence="3">
    <location>
        <begin position="99"/>
        <end position="458"/>
    </location>
</feature>
<evidence type="ECO:0000256" key="1">
    <source>
        <dbReference type="ARBA" id="ARBA00038473"/>
    </source>
</evidence>
<dbReference type="InterPro" id="IPR012338">
    <property type="entry name" value="Beta-lactam/transpept-like"/>
</dbReference>
<protein>
    <recommendedName>
        <fullName evidence="3">Beta-lactamase-related domain-containing protein</fullName>
    </recommendedName>
</protein>